<evidence type="ECO:0000313" key="4">
    <source>
        <dbReference type="Proteomes" id="UP001164020"/>
    </source>
</evidence>
<evidence type="ECO:0000256" key="2">
    <source>
        <dbReference type="SAM" id="Phobius"/>
    </source>
</evidence>
<proteinExistence type="predicted"/>
<dbReference type="RefSeq" id="WP_268882768.1">
    <property type="nucleotide sequence ID" value="NZ_CP114029.1"/>
</dbReference>
<keyword evidence="2" id="KW-1133">Transmembrane helix</keyword>
<feature type="compositionally biased region" description="Basic and acidic residues" evidence="1">
    <location>
        <begin position="76"/>
        <end position="96"/>
    </location>
</feature>
<feature type="region of interest" description="Disordered" evidence="1">
    <location>
        <begin position="72"/>
        <end position="96"/>
    </location>
</feature>
<reference evidence="3" key="1">
    <citation type="submission" date="2022-12" db="EMBL/GenBank/DDBJ databases">
        <title>Jiella pelagia sp. nov., isolated from phosphonate enriched culture of Northwest Pacific surface seawater.</title>
        <authorList>
            <person name="Shin D.Y."/>
            <person name="Hwang C.Y."/>
        </authorList>
    </citation>
    <scope>NUCLEOTIDE SEQUENCE</scope>
    <source>
        <strain evidence="3">HL-NP1</strain>
    </source>
</reference>
<organism evidence="3 4">
    <name type="scientific">Jiella pelagia</name>
    <dbReference type="NCBI Taxonomy" id="2986949"/>
    <lineage>
        <taxon>Bacteria</taxon>
        <taxon>Pseudomonadati</taxon>
        <taxon>Pseudomonadota</taxon>
        <taxon>Alphaproteobacteria</taxon>
        <taxon>Hyphomicrobiales</taxon>
        <taxon>Aurantimonadaceae</taxon>
        <taxon>Jiella</taxon>
    </lineage>
</organism>
<dbReference type="Proteomes" id="UP001164020">
    <property type="component" value="Chromosome"/>
</dbReference>
<gene>
    <name evidence="3" type="ORF">OH818_09530</name>
</gene>
<accession>A0ABY7C3L8</accession>
<keyword evidence="2" id="KW-0472">Membrane</keyword>
<name>A0ABY7C3L8_9HYPH</name>
<keyword evidence="4" id="KW-1185">Reference proteome</keyword>
<feature type="transmembrane region" description="Helical" evidence="2">
    <location>
        <begin position="44"/>
        <end position="69"/>
    </location>
</feature>
<protein>
    <submittedName>
        <fullName evidence="3">Uncharacterized protein</fullName>
    </submittedName>
</protein>
<sequence>MPALLRFLVRHAIIGFSAAALLVAALIATDTAGFGRVIRESDNGLLAAGLVVYFLGLTFSSVQIGIALMTGQATPDDDRPVRKRSPDRDHRGWWQR</sequence>
<evidence type="ECO:0000256" key="1">
    <source>
        <dbReference type="SAM" id="MobiDB-lite"/>
    </source>
</evidence>
<evidence type="ECO:0000313" key="3">
    <source>
        <dbReference type="EMBL" id="WAP70298.1"/>
    </source>
</evidence>
<keyword evidence="2" id="KW-0812">Transmembrane</keyword>
<dbReference type="EMBL" id="CP114029">
    <property type="protein sequence ID" value="WAP70298.1"/>
    <property type="molecule type" value="Genomic_DNA"/>
</dbReference>